<keyword evidence="3" id="KW-1185">Reference proteome</keyword>
<dbReference type="RefSeq" id="WP_211799480.1">
    <property type="nucleotide sequence ID" value="NZ_JAGSCS010000001.1"/>
</dbReference>
<dbReference type="PROSITE" id="PS51819">
    <property type="entry name" value="VOC"/>
    <property type="match status" value="1"/>
</dbReference>
<dbReference type="AlphaFoldDB" id="A0A941CPL8"/>
<protein>
    <submittedName>
        <fullName evidence="2">VOC family protein</fullName>
    </submittedName>
</protein>
<dbReference type="Proteomes" id="UP000675379">
    <property type="component" value="Unassembled WGS sequence"/>
</dbReference>
<evidence type="ECO:0000313" key="3">
    <source>
        <dbReference type="Proteomes" id="UP000675379"/>
    </source>
</evidence>
<dbReference type="EMBL" id="JAGSCS010000001">
    <property type="protein sequence ID" value="MBR0574971.1"/>
    <property type="molecule type" value="Genomic_DNA"/>
</dbReference>
<dbReference type="InterPro" id="IPR004360">
    <property type="entry name" value="Glyas_Fos-R_dOase_dom"/>
</dbReference>
<evidence type="ECO:0000313" key="2">
    <source>
        <dbReference type="EMBL" id="MBR0574971.1"/>
    </source>
</evidence>
<accession>A0A941CPL8</accession>
<sequence length="120" mass="13570">MKYCWTTLHVRSMEESLGFYQDFVGLEVRSRFQPQPLLEICFLGGGETQVELIASGEESVSGKGISLGFVTENLERTLKDAEERGYALLGPPDSPNPRMRFAFVEDPNGYPIQFVEYRQA</sequence>
<feature type="domain" description="VOC" evidence="1">
    <location>
        <begin position="2"/>
        <end position="117"/>
    </location>
</feature>
<organism evidence="2 3">
    <name type="scientific">Proteiniclasticum sediminis</name>
    <dbReference type="NCBI Taxonomy" id="2804028"/>
    <lineage>
        <taxon>Bacteria</taxon>
        <taxon>Bacillati</taxon>
        <taxon>Bacillota</taxon>
        <taxon>Clostridia</taxon>
        <taxon>Eubacteriales</taxon>
        <taxon>Clostridiaceae</taxon>
        <taxon>Proteiniclasticum</taxon>
    </lineage>
</organism>
<comment type="caution">
    <text evidence="2">The sequence shown here is derived from an EMBL/GenBank/DDBJ whole genome shotgun (WGS) entry which is preliminary data.</text>
</comment>
<gene>
    <name evidence="2" type="ORF">KCG48_01320</name>
</gene>
<dbReference type="Gene3D" id="3.10.180.10">
    <property type="entry name" value="2,3-Dihydroxybiphenyl 1,2-Dioxygenase, domain 1"/>
    <property type="match status" value="1"/>
</dbReference>
<dbReference type="InterPro" id="IPR037523">
    <property type="entry name" value="VOC_core"/>
</dbReference>
<name>A0A941CPL8_9CLOT</name>
<evidence type="ECO:0000259" key="1">
    <source>
        <dbReference type="PROSITE" id="PS51819"/>
    </source>
</evidence>
<dbReference type="Pfam" id="PF00903">
    <property type="entry name" value="Glyoxalase"/>
    <property type="match status" value="1"/>
</dbReference>
<reference evidence="2" key="1">
    <citation type="submission" date="2021-04" db="EMBL/GenBank/DDBJ databases">
        <title>Proteiniclasticum sedimins sp. nov., an obligate anaerobic bacterium isolated from anaerobic sludge.</title>
        <authorList>
            <person name="Liu J."/>
        </authorList>
    </citation>
    <scope>NUCLEOTIDE SEQUENCE</scope>
    <source>
        <strain evidence="2">BAD-10</strain>
    </source>
</reference>
<proteinExistence type="predicted"/>
<dbReference type="SUPFAM" id="SSF54593">
    <property type="entry name" value="Glyoxalase/Bleomycin resistance protein/Dihydroxybiphenyl dioxygenase"/>
    <property type="match status" value="1"/>
</dbReference>
<dbReference type="InterPro" id="IPR029068">
    <property type="entry name" value="Glyas_Bleomycin-R_OHBP_Dase"/>
</dbReference>